<evidence type="ECO:0000313" key="6">
    <source>
        <dbReference type="EMBL" id="GJE88016.1"/>
    </source>
</evidence>
<feature type="compositionally biased region" description="Low complexity" evidence="4">
    <location>
        <begin position="208"/>
        <end position="226"/>
    </location>
</feature>
<dbReference type="PANTHER" id="PTHR10270:SF161">
    <property type="entry name" value="SEX-DETERMINING REGION Y PROTEIN"/>
    <property type="match status" value="1"/>
</dbReference>
<dbReference type="CDD" id="cd01389">
    <property type="entry name" value="HMG-box_ROX1-like"/>
    <property type="match status" value="1"/>
</dbReference>
<dbReference type="InterPro" id="IPR050140">
    <property type="entry name" value="SRY-related_HMG-box_TF-like"/>
</dbReference>
<dbReference type="OrthoDB" id="6247875at2759"/>
<dbReference type="GO" id="GO:0001228">
    <property type="term" value="F:DNA-binding transcription activator activity, RNA polymerase II-specific"/>
    <property type="evidence" value="ECO:0007669"/>
    <property type="project" value="TreeGrafter"/>
</dbReference>
<feature type="region of interest" description="Disordered" evidence="4">
    <location>
        <begin position="302"/>
        <end position="330"/>
    </location>
</feature>
<dbReference type="SMART" id="SM00398">
    <property type="entry name" value="HMG"/>
    <property type="match status" value="1"/>
</dbReference>
<evidence type="ECO:0000256" key="2">
    <source>
        <dbReference type="ARBA" id="ARBA00023163"/>
    </source>
</evidence>
<dbReference type="SUPFAM" id="SSF47095">
    <property type="entry name" value="HMG-box"/>
    <property type="match status" value="1"/>
</dbReference>
<dbReference type="GO" id="GO:0005634">
    <property type="term" value="C:nucleus"/>
    <property type="evidence" value="ECO:0007669"/>
    <property type="project" value="UniProtKB-UniRule"/>
</dbReference>
<dbReference type="InterPro" id="IPR009071">
    <property type="entry name" value="HMG_box_dom"/>
</dbReference>
<dbReference type="AlphaFoldDB" id="A0A9P3LA54"/>
<dbReference type="InterPro" id="IPR036910">
    <property type="entry name" value="HMG_box_dom_sf"/>
</dbReference>
<dbReference type="Pfam" id="PF00505">
    <property type="entry name" value="HMG_box"/>
    <property type="match status" value="1"/>
</dbReference>
<feature type="compositionally biased region" description="Basic residues" evidence="4">
    <location>
        <begin position="97"/>
        <end position="109"/>
    </location>
</feature>
<feature type="region of interest" description="Disordered" evidence="4">
    <location>
        <begin position="1"/>
        <end position="167"/>
    </location>
</feature>
<dbReference type="PROSITE" id="PS50118">
    <property type="entry name" value="HMG_BOX_2"/>
    <property type="match status" value="1"/>
</dbReference>
<evidence type="ECO:0000256" key="3">
    <source>
        <dbReference type="PROSITE-ProRule" id="PRU00267"/>
    </source>
</evidence>
<dbReference type="GO" id="GO:0030154">
    <property type="term" value="P:cell differentiation"/>
    <property type="evidence" value="ECO:0007669"/>
    <property type="project" value="TreeGrafter"/>
</dbReference>
<name>A0A9P3LA54_9APHY</name>
<feature type="compositionally biased region" description="Basic and acidic residues" evidence="4">
    <location>
        <begin position="36"/>
        <end position="53"/>
    </location>
</feature>
<feature type="region of interest" description="Disordered" evidence="4">
    <location>
        <begin position="198"/>
        <end position="228"/>
    </location>
</feature>
<organism evidence="6 7">
    <name type="scientific">Phanerochaete sordida</name>
    <dbReference type="NCBI Taxonomy" id="48140"/>
    <lineage>
        <taxon>Eukaryota</taxon>
        <taxon>Fungi</taxon>
        <taxon>Dikarya</taxon>
        <taxon>Basidiomycota</taxon>
        <taxon>Agaricomycotina</taxon>
        <taxon>Agaricomycetes</taxon>
        <taxon>Polyporales</taxon>
        <taxon>Phanerochaetaceae</taxon>
        <taxon>Phanerochaete</taxon>
    </lineage>
</organism>
<proteinExistence type="predicted"/>
<evidence type="ECO:0000313" key="7">
    <source>
        <dbReference type="Proteomes" id="UP000703269"/>
    </source>
</evidence>
<reference evidence="6 7" key="1">
    <citation type="submission" date="2021-08" db="EMBL/GenBank/DDBJ databases">
        <title>Draft Genome Sequence of Phanerochaete sordida strain YK-624.</title>
        <authorList>
            <person name="Mori T."/>
            <person name="Dohra H."/>
            <person name="Suzuki T."/>
            <person name="Kawagishi H."/>
            <person name="Hirai H."/>
        </authorList>
    </citation>
    <scope>NUCLEOTIDE SEQUENCE [LARGE SCALE GENOMIC DNA]</scope>
    <source>
        <strain evidence="6 7">YK-624</strain>
    </source>
</reference>
<protein>
    <submittedName>
        <fullName evidence="6">High mobility group box domain-containing protein</fullName>
    </submittedName>
</protein>
<sequence>MASPQRPRQSSRSARRNDNPNHVPRPRNAFFIFRCEFTRRHAEEGKNSERSPTPEKILSKRAGAAWKALSEEDKRPYRDEAREESKRHGQENPGYRYRPKRTKPPKRRATGPISRREQVESLVQMRESSAAGLLPSPPGGPHSRTSSSPEPDSPVTPRDSSFHSLAHRRSMSLPHLDMALPSSPYSYQHTHFITPVSCASSPGPGPGPLRNGRRASSSRQRSYSPSVYHIPPPDLPFDLEFAGGTPPFASFAPHGSTVSLPELGSMQDLSYYDDGSSTYSTPQISPAASLYDISQPEYFSESLPMQQEPGPSNPAFHRRQRSNTAPSATVSPLAFLSSSLSNWNGEAMPPPDLLPPSRGGGVPTLTISPPEPSLSPGHSPIQVITDDAPFSFGFGMSPSSPTSLIAPSADIDFDRTPRRADFAPNVQELYAPPYAPPPPPQLGFMQAVVDPALAPGEAYALESYTEGLGAFDIAPAIYDMSPFDDIDFSDFLHVSP</sequence>
<dbReference type="Proteomes" id="UP000703269">
    <property type="component" value="Unassembled WGS sequence"/>
</dbReference>
<keyword evidence="1 3" id="KW-0238">DNA-binding</keyword>
<keyword evidence="3" id="KW-0539">Nucleus</keyword>
<gene>
    <name evidence="6" type="ORF">PsYK624_040990</name>
</gene>
<accession>A0A9P3LA54</accession>
<dbReference type="EMBL" id="BPQB01000008">
    <property type="protein sequence ID" value="GJE88016.1"/>
    <property type="molecule type" value="Genomic_DNA"/>
</dbReference>
<dbReference type="GO" id="GO:0000978">
    <property type="term" value="F:RNA polymerase II cis-regulatory region sequence-specific DNA binding"/>
    <property type="evidence" value="ECO:0007669"/>
    <property type="project" value="TreeGrafter"/>
</dbReference>
<evidence type="ECO:0000256" key="4">
    <source>
        <dbReference type="SAM" id="MobiDB-lite"/>
    </source>
</evidence>
<keyword evidence="2" id="KW-0804">Transcription</keyword>
<feature type="domain" description="HMG box" evidence="5">
    <location>
        <begin position="23"/>
        <end position="96"/>
    </location>
</feature>
<dbReference type="PANTHER" id="PTHR10270">
    <property type="entry name" value="SOX TRANSCRIPTION FACTOR"/>
    <property type="match status" value="1"/>
</dbReference>
<feature type="compositionally biased region" description="Basic and acidic residues" evidence="4">
    <location>
        <begin position="69"/>
        <end position="90"/>
    </location>
</feature>
<evidence type="ECO:0000259" key="5">
    <source>
        <dbReference type="PROSITE" id="PS50118"/>
    </source>
</evidence>
<comment type="caution">
    <text evidence="6">The sequence shown here is derived from an EMBL/GenBank/DDBJ whole genome shotgun (WGS) entry which is preliminary data.</text>
</comment>
<dbReference type="Gene3D" id="1.10.30.10">
    <property type="entry name" value="High mobility group box domain"/>
    <property type="match status" value="1"/>
</dbReference>
<feature type="DNA-binding region" description="HMG box" evidence="3">
    <location>
        <begin position="23"/>
        <end position="96"/>
    </location>
</feature>
<keyword evidence="7" id="KW-1185">Reference proteome</keyword>
<evidence type="ECO:0000256" key="1">
    <source>
        <dbReference type="ARBA" id="ARBA00023125"/>
    </source>
</evidence>
<feature type="compositionally biased region" description="Low complexity" evidence="4">
    <location>
        <begin position="1"/>
        <end position="12"/>
    </location>
</feature>